<comment type="caution">
    <text evidence="2">The sequence shown here is derived from an EMBL/GenBank/DDBJ whole genome shotgun (WGS) entry which is preliminary data.</text>
</comment>
<dbReference type="EMBL" id="JAEINH010000004">
    <property type="protein sequence ID" value="MBI9114537.1"/>
    <property type="molecule type" value="Genomic_DNA"/>
</dbReference>
<evidence type="ECO:0000313" key="2">
    <source>
        <dbReference type="EMBL" id="MBI9114537.1"/>
    </source>
</evidence>
<accession>A0A934M6R3</accession>
<keyword evidence="1" id="KW-0472">Membrane</keyword>
<reference evidence="2" key="1">
    <citation type="submission" date="2020-12" db="EMBL/GenBank/DDBJ databases">
        <title>Sanguibacter suaedae sp. nov., isolated from Suaeda aralocaspica.</title>
        <authorList>
            <person name="Ma Q."/>
        </authorList>
    </citation>
    <scope>NUCLEOTIDE SEQUENCE</scope>
    <source>
        <strain evidence="2">YZGR15</strain>
    </source>
</reference>
<evidence type="ECO:0000256" key="1">
    <source>
        <dbReference type="SAM" id="Phobius"/>
    </source>
</evidence>
<organism evidence="2 3">
    <name type="scientific">Sanguibacter suaedae</name>
    <dbReference type="NCBI Taxonomy" id="2795737"/>
    <lineage>
        <taxon>Bacteria</taxon>
        <taxon>Bacillati</taxon>
        <taxon>Actinomycetota</taxon>
        <taxon>Actinomycetes</taxon>
        <taxon>Micrococcales</taxon>
        <taxon>Sanguibacteraceae</taxon>
        <taxon>Sanguibacter</taxon>
    </lineage>
</organism>
<keyword evidence="1" id="KW-1133">Transmembrane helix</keyword>
<proteinExistence type="predicted"/>
<feature type="transmembrane region" description="Helical" evidence="1">
    <location>
        <begin position="204"/>
        <end position="222"/>
    </location>
</feature>
<protein>
    <recommendedName>
        <fullName evidence="4">HTTM domain-containing protein</fullName>
    </recommendedName>
</protein>
<dbReference type="RefSeq" id="WP_198733105.1">
    <property type="nucleotide sequence ID" value="NZ_JAEINH010000004.1"/>
</dbReference>
<feature type="transmembrane region" description="Helical" evidence="1">
    <location>
        <begin position="12"/>
        <end position="34"/>
    </location>
</feature>
<feature type="transmembrane region" description="Helical" evidence="1">
    <location>
        <begin position="234"/>
        <end position="259"/>
    </location>
</feature>
<evidence type="ECO:0008006" key="4">
    <source>
        <dbReference type="Google" id="ProtNLM"/>
    </source>
</evidence>
<keyword evidence="3" id="KW-1185">Reference proteome</keyword>
<evidence type="ECO:0000313" key="3">
    <source>
        <dbReference type="Proteomes" id="UP000602087"/>
    </source>
</evidence>
<sequence length="290" mass="32333">MSVVRWWFSPVPLARVAVFRAIVYVFLVWSVLFLTNDVVGHGYAAELYQPTLLGRVLPFPEPSVPVAYGLLAIIVVGSFVAASGRLPRAAGWTVAVAHTSWMVNTQGFAYVSHDHMALMIAVILLPTIGRARFDDTTTSESAGWVFRCIQVATVATYAGSALAKVIYNSSLTAWANSSIFSWAVMRRGSFLVDWTLQVPVVLRVGQWGVFLLEVLTPVVFWLRGRWQVGMICLFFAFHLMTYVALGIHFLPTIVCWLTFFPLERLVPHARTAWLRASGRVASWRPALQQS</sequence>
<dbReference type="AlphaFoldDB" id="A0A934M6R3"/>
<feature type="transmembrane region" description="Helical" evidence="1">
    <location>
        <begin position="66"/>
        <end position="86"/>
    </location>
</feature>
<name>A0A934M6R3_9MICO</name>
<dbReference type="Proteomes" id="UP000602087">
    <property type="component" value="Unassembled WGS sequence"/>
</dbReference>
<feature type="transmembrane region" description="Helical" evidence="1">
    <location>
        <begin position="107"/>
        <end position="129"/>
    </location>
</feature>
<gene>
    <name evidence="2" type="ORF">JAV76_05870</name>
</gene>
<keyword evidence="1" id="KW-0812">Transmembrane</keyword>